<gene>
    <name evidence="1" type="ORF">NITINOP_1446</name>
</gene>
<dbReference type="KEGG" id="nio:NITINOP_1446"/>
<proteinExistence type="predicted"/>
<protein>
    <submittedName>
        <fullName evidence="1">Uncharacterized protein</fullName>
    </submittedName>
</protein>
<dbReference type="AlphaFoldDB" id="A0A0S4KR01"/>
<reference evidence="2" key="1">
    <citation type="submission" date="2015-09" db="EMBL/GenBank/DDBJ databases">
        <authorList>
            <person name="Daims H."/>
        </authorList>
    </citation>
    <scope>NUCLEOTIDE SEQUENCE [LARGE SCALE GENOMIC DNA]</scope>
</reference>
<organism evidence="1 2">
    <name type="scientific">Candidatus Nitrospira inopinata</name>
    <dbReference type="NCBI Taxonomy" id="1715989"/>
    <lineage>
        <taxon>Bacteria</taxon>
        <taxon>Pseudomonadati</taxon>
        <taxon>Nitrospirota</taxon>
        <taxon>Nitrospiria</taxon>
        <taxon>Nitrospirales</taxon>
        <taxon>Nitrospiraceae</taxon>
        <taxon>Nitrospira</taxon>
    </lineage>
</organism>
<sequence length="144" mass="15751">MIKVVSWGVSDVVGKSCDKEAAAQVFCAGDMERTSVQAGSTFVCGGKQFVSRWIKDYPQQATPAIFDSDGYAVGRVSMGEICRAVEWIDDPEIRRGGRLIAPAFFGKETVVGEVLTDIIDNTSLRGMVGVRYQVDRTFMLDVKS</sequence>
<keyword evidence="2" id="KW-1185">Reference proteome</keyword>
<name>A0A0S4KR01_9BACT</name>
<evidence type="ECO:0000313" key="1">
    <source>
        <dbReference type="EMBL" id="CUQ66421.1"/>
    </source>
</evidence>
<dbReference type="Proteomes" id="UP000066284">
    <property type="component" value="Chromosome 1"/>
</dbReference>
<dbReference type="EMBL" id="LN885086">
    <property type="protein sequence ID" value="CUQ66421.1"/>
    <property type="molecule type" value="Genomic_DNA"/>
</dbReference>
<accession>A0A0S4KR01</accession>
<evidence type="ECO:0000313" key="2">
    <source>
        <dbReference type="Proteomes" id="UP000066284"/>
    </source>
</evidence>